<feature type="domain" description="Putative plant transposon protein" evidence="2">
    <location>
        <begin position="20"/>
        <end position="177"/>
    </location>
</feature>
<dbReference type="EMBL" id="JAIVGD010000002">
    <property type="protein sequence ID" value="KAH0778668.1"/>
    <property type="molecule type" value="Genomic_DNA"/>
</dbReference>
<dbReference type="Proteomes" id="UP000826656">
    <property type="component" value="Unassembled WGS sequence"/>
</dbReference>
<evidence type="ECO:0000259" key="2">
    <source>
        <dbReference type="Pfam" id="PF20167"/>
    </source>
</evidence>
<evidence type="ECO:0000313" key="4">
    <source>
        <dbReference type="Proteomes" id="UP000826656"/>
    </source>
</evidence>
<sequence length="326" mass="36972">MGFCCERGFVLLKLEEKALLTEAPSEARSTWVREFYAILPTVRYDDSYLVIHVRGVDIPLNATAINEVLDFPDVSNAEFEAKLREMELKWLRDTLVEPVCRDQVYWATAEGITSTDWSPDAKRWLNLVTRTIRLSGNRTDMTFPRSLVAWKMFYLSNTNAFFLLGLINALCKRAGVPLFDADEGSTSRSKMRRTGRASSSKEAGDSDDEDPLSSARVEEDLEAVQKRMGSAYANFTPVPPSTAVEVEMLCCQLCQQRRKVVERDHLIARMWKTIKAIFSCVALSKEIPRLDLKYNTQFPMLNEAWAGMIPPEDLDSDVDTTQSEIS</sequence>
<gene>
    <name evidence="3" type="ORF">KY290_005095</name>
</gene>
<feature type="region of interest" description="Disordered" evidence="1">
    <location>
        <begin position="182"/>
        <end position="214"/>
    </location>
</feature>
<evidence type="ECO:0000313" key="3">
    <source>
        <dbReference type="EMBL" id="KAH0778668.1"/>
    </source>
</evidence>
<name>A0ABQ7WD91_SOLTU</name>
<dbReference type="InterPro" id="IPR046796">
    <property type="entry name" value="Transposase_32_dom"/>
</dbReference>
<organism evidence="3 4">
    <name type="scientific">Solanum tuberosum</name>
    <name type="common">Potato</name>
    <dbReference type="NCBI Taxonomy" id="4113"/>
    <lineage>
        <taxon>Eukaryota</taxon>
        <taxon>Viridiplantae</taxon>
        <taxon>Streptophyta</taxon>
        <taxon>Embryophyta</taxon>
        <taxon>Tracheophyta</taxon>
        <taxon>Spermatophyta</taxon>
        <taxon>Magnoliopsida</taxon>
        <taxon>eudicotyledons</taxon>
        <taxon>Gunneridae</taxon>
        <taxon>Pentapetalae</taxon>
        <taxon>asterids</taxon>
        <taxon>lamiids</taxon>
        <taxon>Solanales</taxon>
        <taxon>Solanaceae</taxon>
        <taxon>Solanoideae</taxon>
        <taxon>Solaneae</taxon>
        <taxon>Solanum</taxon>
    </lineage>
</organism>
<reference evidence="3 4" key="1">
    <citation type="journal article" date="2021" name="bioRxiv">
        <title>Chromosome-scale and haplotype-resolved genome assembly of a tetraploid potato cultivar.</title>
        <authorList>
            <person name="Sun H."/>
            <person name="Jiao W.-B."/>
            <person name="Krause K."/>
            <person name="Campoy J.A."/>
            <person name="Goel M."/>
            <person name="Folz-Donahue K."/>
            <person name="Kukat C."/>
            <person name="Huettel B."/>
            <person name="Schneeberger K."/>
        </authorList>
    </citation>
    <scope>NUCLEOTIDE SEQUENCE [LARGE SCALE GENOMIC DNA]</scope>
    <source>
        <strain evidence="3">SolTubOtavaFocal</strain>
        <tissue evidence="3">Leaves</tissue>
    </source>
</reference>
<proteinExistence type="predicted"/>
<accession>A0ABQ7WD91</accession>
<protein>
    <recommendedName>
        <fullName evidence="2">Putative plant transposon protein domain-containing protein</fullName>
    </recommendedName>
</protein>
<evidence type="ECO:0000256" key="1">
    <source>
        <dbReference type="SAM" id="MobiDB-lite"/>
    </source>
</evidence>
<keyword evidence="4" id="KW-1185">Reference proteome</keyword>
<dbReference type="Pfam" id="PF20167">
    <property type="entry name" value="Transposase_32"/>
    <property type="match status" value="1"/>
</dbReference>
<comment type="caution">
    <text evidence="3">The sequence shown here is derived from an EMBL/GenBank/DDBJ whole genome shotgun (WGS) entry which is preliminary data.</text>
</comment>